<dbReference type="GO" id="GO:0016887">
    <property type="term" value="F:ATP hydrolysis activity"/>
    <property type="evidence" value="ECO:0007669"/>
    <property type="project" value="InterPro"/>
</dbReference>
<sequence>MASIINSISFKNFFNYYGDYDTTRYDFEEGVNIVVADNGAGKSKFFNAFLWLFYDTVLNSDDKRTYPVKDFAVKIISDKAKNETLMGDSVETGIKLEYSTGRYKFQIVKSFIATRIGEKLSDFDSWQITLNDVEVDKTDHVLPKYKPIYDAEEKHRVINQLILPTLRQYSFFQGEEVDKMIDFTKKSSIEDAVRTLTNISKYEDIAKIVQDISNKAYNDLNKQTKSTSDHNDRLESAIELKKSLEIQLEQENEKLNIQKELYETAEQEKNDLEQNFANAEKRKELDDKISQKSRVLRGVKEDYDNFLEGINSRFFDGGFSWISLGFERSVVDFKDKIKDFRQKRYEKRALLNATENPNDYFTILPSDSPDAVTLEQMIESEHCHVCNRSAEKGSDAHNYLLKLKNRPNETDSTRDFVKNDLEDFFGNLQINASPFLNKFEAIPQSVLRTREKELELKKRLDKLNSELKTLKARRKDILIAGTESEGADNASDIINQYKGSIRRIEQASGRIERLQNNISELKTKITNTDKEITSLRPKDIPEGYTVSYEITQDLVEATNKAQARVFDKMVSLLESHANEHFESLIKYNDIKGGVLSFEKTPSGGISLDYIDELGNDVSGASEGFQRMKKFAVVMAIISANTSQYNYPLLADAPLSAFGKAFNKGFFEAIPDVFPQSIILVKDLYDKDLDGKLTDLGQKLLESNTIRTLYLNEVDEELPQIERTTKIERRK</sequence>
<dbReference type="GO" id="GO:0006302">
    <property type="term" value="P:double-strand break repair"/>
    <property type="evidence" value="ECO:0007669"/>
    <property type="project" value="InterPro"/>
</dbReference>
<evidence type="ECO:0000259" key="2">
    <source>
        <dbReference type="Pfam" id="PF13476"/>
    </source>
</evidence>
<evidence type="ECO:0000313" key="4">
    <source>
        <dbReference type="Proteomes" id="UP001138894"/>
    </source>
</evidence>
<dbReference type="RefSeq" id="WP_218547154.1">
    <property type="nucleotide sequence ID" value="NZ_JAGSPD010000011.1"/>
</dbReference>
<name>A0A9X1FAN6_9FLAO</name>
<proteinExistence type="predicted"/>
<comment type="caution">
    <text evidence="3">The sequence shown here is derived from an EMBL/GenBank/DDBJ whole genome shotgun (WGS) entry which is preliminary data.</text>
</comment>
<organism evidence="3 4">
    <name type="scientific">Winogradskyella luteola</name>
    <dbReference type="NCBI Taxonomy" id="2828330"/>
    <lineage>
        <taxon>Bacteria</taxon>
        <taxon>Pseudomonadati</taxon>
        <taxon>Bacteroidota</taxon>
        <taxon>Flavobacteriia</taxon>
        <taxon>Flavobacteriales</taxon>
        <taxon>Flavobacteriaceae</taxon>
        <taxon>Winogradskyella</taxon>
    </lineage>
</organism>
<feature type="coiled-coil region" evidence="1">
    <location>
        <begin position="231"/>
        <end position="282"/>
    </location>
</feature>
<evidence type="ECO:0000313" key="3">
    <source>
        <dbReference type="EMBL" id="MBV7270156.1"/>
    </source>
</evidence>
<dbReference type="Pfam" id="PF13476">
    <property type="entry name" value="AAA_23"/>
    <property type="match status" value="1"/>
</dbReference>
<dbReference type="PANTHER" id="PTHR32114:SF2">
    <property type="entry name" value="ABC TRANSPORTER ABCH.3"/>
    <property type="match status" value="1"/>
</dbReference>
<feature type="coiled-coil region" evidence="1">
    <location>
        <begin position="446"/>
        <end position="531"/>
    </location>
</feature>
<dbReference type="EMBL" id="JAGSPD010000011">
    <property type="protein sequence ID" value="MBV7270156.1"/>
    <property type="molecule type" value="Genomic_DNA"/>
</dbReference>
<dbReference type="InterPro" id="IPR038729">
    <property type="entry name" value="Rad50/SbcC_AAA"/>
</dbReference>
<dbReference type="PANTHER" id="PTHR32114">
    <property type="entry name" value="ABC TRANSPORTER ABCH.3"/>
    <property type="match status" value="1"/>
</dbReference>
<protein>
    <submittedName>
        <fullName evidence="3">AAA family ATPase</fullName>
    </submittedName>
</protein>
<reference evidence="3" key="1">
    <citation type="submission" date="2021-04" db="EMBL/GenBank/DDBJ databases">
        <authorList>
            <person name="Pira H."/>
            <person name="Risdian C."/>
            <person name="Wink J."/>
        </authorList>
    </citation>
    <scope>NUCLEOTIDE SEQUENCE</scope>
    <source>
        <strain evidence="3">WHY3</strain>
    </source>
</reference>
<feature type="domain" description="Rad50/SbcC-type AAA" evidence="2">
    <location>
        <begin position="7"/>
        <end position="270"/>
    </location>
</feature>
<gene>
    <name evidence="3" type="ORF">KCG49_13245</name>
</gene>
<keyword evidence="4" id="KW-1185">Reference proteome</keyword>
<dbReference type="AlphaFoldDB" id="A0A9X1FAN6"/>
<accession>A0A9X1FAN6</accession>
<dbReference type="Proteomes" id="UP001138894">
    <property type="component" value="Unassembled WGS sequence"/>
</dbReference>
<evidence type="ECO:0000256" key="1">
    <source>
        <dbReference type="SAM" id="Coils"/>
    </source>
</evidence>
<keyword evidence="1" id="KW-0175">Coiled coil</keyword>